<accession>A0A4Y2UAS3</accession>
<dbReference type="AlphaFoldDB" id="A0A4Y2UAS3"/>
<organism evidence="1 2">
    <name type="scientific">Araneus ventricosus</name>
    <name type="common">Orbweaver spider</name>
    <name type="synonym">Epeira ventricosa</name>
    <dbReference type="NCBI Taxonomy" id="182803"/>
    <lineage>
        <taxon>Eukaryota</taxon>
        <taxon>Metazoa</taxon>
        <taxon>Ecdysozoa</taxon>
        <taxon>Arthropoda</taxon>
        <taxon>Chelicerata</taxon>
        <taxon>Arachnida</taxon>
        <taxon>Araneae</taxon>
        <taxon>Araneomorphae</taxon>
        <taxon>Entelegynae</taxon>
        <taxon>Araneoidea</taxon>
        <taxon>Araneidae</taxon>
        <taxon>Araneus</taxon>
    </lineage>
</organism>
<dbReference type="Proteomes" id="UP000499080">
    <property type="component" value="Unassembled WGS sequence"/>
</dbReference>
<reference evidence="1 2" key="1">
    <citation type="journal article" date="2019" name="Sci. Rep.">
        <title>Orb-weaving spider Araneus ventricosus genome elucidates the spidroin gene catalogue.</title>
        <authorList>
            <person name="Kono N."/>
            <person name="Nakamura H."/>
            <person name="Ohtoshi R."/>
            <person name="Moran D.A.P."/>
            <person name="Shinohara A."/>
            <person name="Yoshida Y."/>
            <person name="Fujiwara M."/>
            <person name="Mori M."/>
            <person name="Tomita M."/>
            <person name="Arakawa K."/>
        </authorList>
    </citation>
    <scope>NUCLEOTIDE SEQUENCE [LARGE SCALE GENOMIC DNA]</scope>
</reference>
<comment type="caution">
    <text evidence="1">The sequence shown here is derived from an EMBL/GenBank/DDBJ whole genome shotgun (WGS) entry which is preliminary data.</text>
</comment>
<protein>
    <submittedName>
        <fullName evidence="1">Uncharacterized protein</fullName>
    </submittedName>
</protein>
<evidence type="ECO:0000313" key="1">
    <source>
        <dbReference type="EMBL" id="GBO08736.1"/>
    </source>
</evidence>
<gene>
    <name evidence="1" type="ORF">AVEN_161721_1</name>
</gene>
<name>A0A4Y2UAS3_ARAVE</name>
<proteinExistence type="predicted"/>
<sequence length="118" mass="13190">MKFSFDSLSGLETCFSSAPLAIGDAWRRFEVAKYCVTLPLFCRLTLCGHIRRIPLSRQSLDCSLWILWRIPNKPPMNSLSSGVAKITFPVSSGHLFCNLVVCHPRKVSDWTSDSLVAS</sequence>
<dbReference type="EMBL" id="BGPR01034388">
    <property type="protein sequence ID" value="GBO08736.1"/>
    <property type="molecule type" value="Genomic_DNA"/>
</dbReference>
<keyword evidence="2" id="KW-1185">Reference proteome</keyword>
<evidence type="ECO:0000313" key="2">
    <source>
        <dbReference type="Proteomes" id="UP000499080"/>
    </source>
</evidence>